<dbReference type="Pfam" id="PF00126">
    <property type="entry name" value="HTH_1"/>
    <property type="match status" value="1"/>
</dbReference>
<keyword evidence="7" id="KW-1185">Reference proteome</keyword>
<dbReference type="PANTHER" id="PTHR30346:SF0">
    <property type="entry name" value="HCA OPERON TRANSCRIPTIONAL ACTIVATOR HCAR"/>
    <property type="match status" value="1"/>
</dbReference>
<dbReference type="SUPFAM" id="SSF46785">
    <property type="entry name" value="Winged helix' DNA-binding domain"/>
    <property type="match status" value="1"/>
</dbReference>
<dbReference type="STRING" id="249408.BOO71_0014854"/>
<evidence type="ECO:0000256" key="2">
    <source>
        <dbReference type="ARBA" id="ARBA00023015"/>
    </source>
</evidence>
<evidence type="ECO:0000313" key="7">
    <source>
        <dbReference type="Proteomes" id="UP000186607"/>
    </source>
</evidence>
<gene>
    <name evidence="6" type="ORF">BOO71_0014854</name>
</gene>
<dbReference type="AlphaFoldDB" id="A0A1U7NRC6"/>
<dbReference type="PROSITE" id="PS50931">
    <property type="entry name" value="HTH_LYSR"/>
    <property type="match status" value="1"/>
</dbReference>
<dbReference type="InterPro" id="IPR036390">
    <property type="entry name" value="WH_DNA-bd_sf"/>
</dbReference>
<feature type="domain" description="HTH lysR-type" evidence="5">
    <location>
        <begin position="1"/>
        <end position="47"/>
    </location>
</feature>
<protein>
    <submittedName>
        <fullName evidence="6">LysR family transcriptional regulator YnfL</fullName>
    </submittedName>
</protein>
<evidence type="ECO:0000256" key="1">
    <source>
        <dbReference type="ARBA" id="ARBA00009437"/>
    </source>
</evidence>
<dbReference type="Proteomes" id="UP000186607">
    <property type="component" value="Unassembled WGS sequence"/>
</dbReference>
<dbReference type="SUPFAM" id="SSF53850">
    <property type="entry name" value="Periplasmic binding protein-like II"/>
    <property type="match status" value="1"/>
</dbReference>
<comment type="caution">
    <text evidence="6">The sequence shown here is derived from an EMBL/GenBank/DDBJ whole genome shotgun (WGS) entry which is preliminary data.</text>
</comment>
<dbReference type="Pfam" id="PF03466">
    <property type="entry name" value="LysR_substrate"/>
    <property type="match status" value="1"/>
</dbReference>
<keyword evidence="3" id="KW-0238">DNA-binding</keyword>
<evidence type="ECO:0000256" key="4">
    <source>
        <dbReference type="ARBA" id="ARBA00023163"/>
    </source>
</evidence>
<accession>A0A1U7NRC6</accession>
<dbReference type="EMBL" id="MSTI01000179">
    <property type="protein sequence ID" value="OLV15467.1"/>
    <property type="molecule type" value="Genomic_DNA"/>
</dbReference>
<keyword evidence="4" id="KW-0804">Transcription</keyword>
<dbReference type="PRINTS" id="PR00039">
    <property type="entry name" value="HTHLYSR"/>
</dbReference>
<dbReference type="Gene3D" id="1.10.10.10">
    <property type="entry name" value="Winged helix-like DNA-binding domain superfamily/Winged helix DNA-binding domain"/>
    <property type="match status" value="1"/>
</dbReference>
<name>A0A1U7NRC6_9DEIO</name>
<dbReference type="GO" id="GO:0032993">
    <property type="term" value="C:protein-DNA complex"/>
    <property type="evidence" value="ECO:0007669"/>
    <property type="project" value="TreeGrafter"/>
</dbReference>
<organism evidence="6 7">
    <name type="scientific">Deinococcus marmoris</name>
    <dbReference type="NCBI Taxonomy" id="249408"/>
    <lineage>
        <taxon>Bacteria</taxon>
        <taxon>Thermotogati</taxon>
        <taxon>Deinococcota</taxon>
        <taxon>Deinococci</taxon>
        <taxon>Deinococcales</taxon>
        <taxon>Deinococcaceae</taxon>
        <taxon>Deinococcus</taxon>
    </lineage>
</organism>
<evidence type="ECO:0000259" key="5">
    <source>
        <dbReference type="PROSITE" id="PS50931"/>
    </source>
</evidence>
<evidence type="ECO:0000256" key="3">
    <source>
        <dbReference type="ARBA" id="ARBA00023125"/>
    </source>
</evidence>
<dbReference type="GO" id="GO:0003700">
    <property type="term" value="F:DNA-binding transcription factor activity"/>
    <property type="evidence" value="ECO:0007669"/>
    <property type="project" value="InterPro"/>
</dbReference>
<dbReference type="InterPro" id="IPR000847">
    <property type="entry name" value="LysR_HTH_N"/>
</dbReference>
<dbReference type="FunFam" id="1.10.10.10:FF:000001">
    <property type="entry name" value="LysR family transcriptional regulator"/>
    <property type="match status" value="1"/>
</dbReference>
<proteinExistence type="inferred from homology"/>
<sequence length="297" mass="32656">MAEELHFGRAAERLNLSQPPLSAAIKRLETQVGVKLFGRTSRKVLLTPAGQVYLREVRQILERLSEAAEAARREERGESGQLSVGYKSGSLNTALPQAVRLFRQQHPDVELKLYEMNVFEVQPALLRGDVQVGLLYPARLDLRLSFEVMFSEPLMLALPQGHPLARLDRVPLRLIANEPFVRYQRVVQPECYDAISELCRSAGFWPQVVQEVATGSAAVSLISAGLGVGLVPSSQRQASDGRVEYRFLDGPTVSVDFAAAWHRTDSSVLTAAFVAQMRAAGQAFTKQEQGFAGLLAG</sequence>
<dbReference type="InterPro" id="IPR036388">
    <property type="entry name" value="WH-like_DNA-bd_sf"/>
</dbReference>
<dbReference type="InterPro" id="IPR005119">
    <property type="entry name" value="LysR_subst-bd"/>
</dbReference>
<comment type="similarity">
    <text evidence="1">Belongs to the LysR transcriptional regulatory family.</text>
</comment>
<dbReference type="Gene3D" id="3.40.190.10">
    <property type="entry name" value="Periplasmic binding protein-like II"/>
    <property type="match status" value="2"/>
</dbReference>
<keyword evidence="2" id="KW-0805">Transcription regulation</keyword>
<dbReference type="CDD" id="cd08414">
    <property type="entry name" value="PBP2_LTTR_aromatics_like"/>
    <property type="match status" value="1"/>
</dbReference>
<dbReference type="GO" id="GO:0003677">
    <property type="term" value="F:DNA binding"/>
    <property type="evidence" value="ECO:0007669"/>
    <property type="project" value="UniProtKB-KW"/>
</dbReference>
<reference evidence="6 7" key="1">
    <citation type="submission" date="2017-01" db="EMBL/GenBank/DDBJ databases">
        <title>Genome Analysis of Deinococcus marmoris KOPRI26562.</title>
        <authorList>
            <person name="Kim J.H."/>
            <person name="Oh H.-M."/>
        </authorList>
    </citation>
    <scope>NUCLEOTIDE SEQUENCE [LARGE SCALE GENOMIC DNA]</scope>
    <source>
        <strain evidence="6 7">KOPRI26562</strain>
    </source>
</reference>
<evidence type="ECO:0000313" key="6">
    <source>
        <dbReference type="EMBL" id="OLV15467.1"/>
    </source>
</evidence>
<dbReference type="PANTHER" id="PTHR30346">
    <property type="entry name" value="TRANSCRIPTIONAL DUAL REGULATOR HCAR-RELATED"/>
    <property type="match status" value="1"/>
</dbReference>